<gene>
    <name evidence="1" type="ORF">B4O97_01970</name>
</gene>
<dbReference type="EMBL" id="MWQY01000002">
    <property type="protein sequence ID" value="ORC37793.1"/>
    <property type="molecule type" value="Genomic_DNA"/>
</dbReference>
<protein>
    <submittedName>
        <fullName evidence="1">Uncharacterized protein</fullName>
    </submittedName>
</protein>
<evidence type="ECO:0000313" key="2">
    <source>
        <dbReference type="Proteomes" id="UP000192343"/>
    </source>
</evidence>
<sequence>MIKSALEIALERTKGIEVDKKSLAAHDKTEEGKRLTGKFLAGDLSSKELSAALTEAKNEEAEWLREGSFSVLAANLTLPQDESYKERLERVREGLVAVTGQKKQVSYLFEQVEQFFEQYLENQEQLIQALEKQFAPRLRQREQEMERQFGQRVSLNPAQDPEFSKMLKQHLGKLEAQYSEALKQAKDQLRALFQSR</sequence>
<dbReference type="InterPro" id="IPR046598">
    <property type="entry name" value="DUF6657"/>
</dbReference>
<dbReference type="Pfam" id="PF20362">
    <property type="entry name" value="DUF6657"/>
    <property type="match status" value="1"/>
</dbReference>
<dbReference type="Proteomes" id="UP000192343">
    <property type="component" value="Unassembled WGS sequence"/>
</dbReference>
<dbReference type="OrthoDB" id="370243at2"/>
<dbReference type="AlphaFoldDB" id="A0A1Y1S223"/>
<reference evidence="1 2" key="1">
    <citation type="submission" date="2017-03" db="EMBL/GenBank/DDBJ databases">
        <title>Draft Genome sequence of Marispirochaeta sp. strain JC444.</title>
        <authorList>
            <person name="Shivani Y."/>
            <person name="Subhash Y."/>
            <person name="Sasikala C."/>
            <person name="Ramana C."/>
        </authorList>
    </citation>
    <scope>NUCLEOTIDE SEQUENCE [LARGE SCALE GENOMIC DNA]</scope>
    <source>
        <strain evidence="1 2">JC444</strain>
    </source>
</reference>
<evidence type="ECO:0000313" key="1">
    <source>
        <dbReference type="EMBL" id="ORC37793.1"/>
    </source>
</evidence>
<accession>A0A1Y1S223</accession>
<dbReference type="RefSeq" id="WP_083047800.1">
    <property type="nucleotide sequence ID" value="NZ_CAXXQO010000003.1"/>
</dbReference>
<comment type="caution">
    <text evidence="1">The sequence shown here is derived from an EMBL/GenBank/DDBJ whole genome shotgun (WGS) entry which is preliminary data.</text>
</comment>
<name>A0A1Y1S223_9SPIO</name>
<organism evidence="1 2">
    <name type="scientific">Marispirochaeta aestuarii</name>
    <dbReference type="NCBI Taxonomy" id="1963862"/>
    <lineage>
        <taxon>Bacteria</taxon>
        <taxon>Pseudomonadati</taxon>
        <taxon>Spirochaetota</taxon>
        <taxon>Spirochaetia</taxon>
        <taxon>Spirochaetales</taxon>
        <taxon>Spirochaetaceae</taxon>
        <taxon>Marispirochaeta</taxon>
    </lineage>
</organism>
<proteinExistence type="predicted"/>
<keyword evidence="2" id="KW-1185">Reference proteome</keyword>